<dbReference type="HOGENOM" id="CLU_1446679_0_0_11"/>
<dbReference type="Proteomes" id="UP000004705">
    <property type="component" value="Chromosome"/>
</dbReference>
<name>H8G6K7_9PSEU</name>
<organism evidence="1 2">
    <name type="scientific">Saccharomonospora azurea NA-128</name>
    <dbReference type="NCBI Taxonomy" id="882081"/>
    <lineage>
        <taxon>Bacteria</taxon>
        <taxon>Bacillati</taxon>
        <taxon>Actinomycetota</taxon>
        <taxon>Actinomycetes</taxon>
        <taxon>Pseudonocardiales</taxon>
        <taxon>Pseudonocardiaceae</taxon>
        <taxon>Saccharomonospora</taxon>
    </lineage>
</organism>
<accession>H8G6K7</accession>
<evidence type="ECO:0000313" key="1">
    <source>
        <dbReference type="EMBL" id="EHY89309.1"/>
    </source>
</evidence>
<dbReference type="AlphaFoldDB" id="H8G6K7"/>
<protein>
    <submittedName>
        <fullName evidence="1">Uncharacterized protein</fullName>
    </submittedName>
</protein>
<dbReference type="EMBL" id="CM001466">
    <property type="protein sequence ID" value="EHY89309.1"/>
    <property type="molecule type" value="Genomic_DNA"/>
</dbReference>
<reference evidence="1 2" key="1">
    <citation type="journal article" date="2012" name="Stand. Genomic Sci.">
        <title>Genome sequence of the soil bacterium Saccharomonospora azurea type strain (NA-128(T)).</title>
        <authorList>
            <person name="Klenk H.P."/>
            <person name="Held B."/>
            <person name="Lucas S."/>
            <person name="Lapidus A."/>
            <person name="Copeland A."/>
            <person name="Hammon N."/>
            <person name="Pitluck S."/>
            <person name="Goodwin L.A."/>
            <person name="Han C."/>
            <person name="Tapia R."/>
            <person name="Brambilla E.M."/>
            <person name="Potter G."/>
            <person name="Land M."/>
            <person name="Ivanova N."/>
            <person name="Rohde M."/>
            <person name="Goker M."/>
            <person name="Detter J.C."/>
            <person name="Kyrpides N.C."/>
            <person name="Woyke T."/>
        </authorList>
    </citation>
    <scope>NUCLEOTIDE SEQUENCE [LARGE SCALE GENOMIC DNA]</scope>
    <source>
        <strain evidence="1 2">NA-128</strain>
    </source>
</reference>
<proteinExistence type="predicted"/>
<keyword evidence="2" id="KW-1185">Reference proteome</keyword>
<sequence length="222" mass="24385">MRRIFAGEDARERARHSILVRPGSRERVEELLRTRWREPVLVLRLGEATGLGFDVPGRRPDGTVEGSRRVRQFFRNVLRGLGVAAGAVLSLASNAGSGARTSFKRQVHVTGPTGAMALEPVDAFRSARGPWLACSPSGLAIVDTGPTTADPAHAPEPRLVWEARAPQAPELRLRTRTMTWPDGSGFTFPLHDRVEEQRLRSRLGPRDTVFWNGDPEAGSRPG</sequence>
<evidence type="ECO:0000313" key="2">
    <source>
        <dbReference type="Proteomes" id="UP000004705"/>
    </source>
</evidence>
<gene>
    <name evidence="1" type="ORF">SacazDRAFT_02403</name>
</gene>